<proteinExistence type="predicted"/>
<keyword evidence="3" id="KW-1185">Reference proteome</keyword>
<evidence type="ECO:0000256" key="1">
    <source>
        <dbReference type="SAM" id="MobiDB-lite"/>
    </source>
</evidence>
<accession>A0A9P5Y954</accession>
<feature type="compositionally biased region" description="Basic residues" evidence="1">
    <location>
        <begin position="425"/>
        <end position="434"/>
    </location>
</feature>
<dbReference type="EMBL" id="MU150250">
    <property type="protein sequence ID" value="KAF9464974.1"/>
    <property type="molecule type" value="Genomic_DNA"/>
</dbReference>
<gene>
    <name evidence="2" type="ORF">BDZ94DRAFT_1320578</name>
</gene>
<name>A0A9P5Y954_9AGAR</name>
<feature type="region of interest" description="Disordered" evidence="1">
    <location>
        <begin position="424"/>
        <end position="460"/>
    </location>
</feature>
<evidence type="ECO:0000313" key="2">
    <source>
        <dbReference type="EMBL" id="KAF9464974.1"/>
    </source>
</evidence>
<organism evidence="2 3">
    <name type="scientific">Collybia nuda</name>
    <dbReference type="NCBI Taxonomy" id="64659"/>
    <lineage>
        <taxon>Eukaryota</taxon>
        <taxon>Fungi</taxon>
        <taxon>Dikarya</taxon>
        <taxon>Basidiomycota</taxon>
        <taxon>Agaricomycotina</taxon>
        <taxon>Agaricomycetes</taxon>
        <taxon>Agaricomycetidae</taxon>
        <taxon>Agaricales</taxon>
        <taxon>Tricholomatineae</taxon>
        <taxon>Clitocybaceae</taxon>
        <taxon>Collybia</taxon>
    </lineage>
</organism>
<sequence>MLFSFCMLPRSQAPLVLVFRRLRWQARRTISTTTDTKRYRQDSSTSAADRHKLPMLKAPQQSAFVKTGKFLESPVQAFAVIRAVERKYGAVNEYHVAKDFEVETRYQSIIHLQFKDAESFGRIPVNNSDTFYVETPEALTQPGGVGLDELELFLERQEYMEEARMPAFGRLMDSVLQTGRDEADSKSIISMECKITRSNSAFWTPSSSPPTMTSARDMTGRNFIKWGGFQTIKPIKKETLIVDEELFGPTTLDHVRMRRILRKWSALSGAPNPYECSENPDDNRTISHSIVGDLPQGAQEARSDLSTWEPLPGYRSEPEDVLMPSTLDETPVQTRLASNAKLSSISCILTPSPNASEVLPSVQTTGQDQNFLPSHQTTIPAAIEMISPLNSPSNNLDNTTGPSAQAEKAVQLKAARAAANFNKTSFKKPQRKLPVKGPKPLPKKPRPMNPVQEEKENGGVAARLRGLFGF</sequence>
<protein>
    <submittedName>
        <fullName evidence="2">Uncharacterized protein</fullName>
    </submittedName>
</protein>
<comment type="caution">
    <text evidence="2">The sequence shown here is derived from an EMBL/GenBank/DDBJ whole genome shotgun (WGS) entry which is preliminary data.</text>
</comment>
<evidence type="ECO:0000313" key="3">
    <source>
        <dbReference type="Proteomes" id="UP000807353"/>
    </source>
</evidence>
<reference evidence="2" key="1">
    <citation type="submission" date="2020-11" db="EMBL/GenBank/DDBJ databases">
        <authorList>
            <consortium name="DOE Joint Genome Institute"/>
            <person name="Ahrendt S."/>
            <person name="Riley R."/>
            <person name="Andreopoulos W."/>
            <person name="Labutti K."/>
            <person name="Pangilinan J."/>
            <person name="Ruiz-Duenas F.J."/>
            <person name="Barrasa J.M."/>
            <person name="Sanchez-Garcia M."/>
            <person name="Camarero S."/>
            <person name="Miyauchi S."/>
            <person name="Serrano A."/>
            <person name="Linde D."/>
            <person name="Babiker R."/>
            <person name="Drula E."/>
            <person name="Ayuso-Fernandez I."/>
            <person name="Pacheco R."/>
            <person name="Padilla G."/>
            <person name="Ferreira P."/>
            <person name="Barriuso J."/>
            <person name="Kellner H."/>
            <person name="Castanera R."/>
            <person name="Alfaro M."/>
            <person name="Ramirez L."/>
            <person name="Pisabarro A.G."/>
            <person name="Kuo A."/>
            <person name="Tritt A."/>
            <person name="Lipzen A."/>
            <person name="He G."/>
            <person name="Yan M."/>
            <person name="Ng V."/>
            <person name="Cullen D."/>
            <person name="Martin F."/>
            <person name="Rosso M.-N."/>
            <person name="Henrissat B."/>
            <person name="Hibbett D."/>
            <person name="Martinez A.T."/>
            <person name="Grigoriev I.V."/>
        </authorList>
    </citation>
    <scope>NUCLEOTIDE SEQUENCE</scope>
    <source>
        <strain evidence="2">CBS 247.69</strain>
    </source>
</reference>
<dbReference type="Proteomes" id="UP000807353">
    <property type="component" value="Unassembled WGS sequence"/>
</dbReference>
<dbReference type="AlphaFoldDB" id="A0A9P5Y954"/>
<dbReference type="OrthoDB" id="3362336at2759"/>